<dbReference type="AlphaFoldDB" id="A0A7H0LI87"/>
<evidence type="ECO:0000313" key="1">
    <source>
        <dbReference type="EMBL" id="QNQ09390.1"/>
    </source>
</evidence>
<evidence type="ECO:0000313" key="2">
    <source>
        <dbReference type="Proteomes" id="UP000516148"/>
    </source>
</evidence>
<organism evidence="1 2">
    <name type="scientific">Sphingomonas alpina</name>
    <dbReference type="NCBI Taxonomy" id="653931"/>
    <lineage>
        <taxon>Bacteria</taxon>
        <taxon>Pseudomonadati</taxon>
        <taxon>Pseudomonadota</taxon>
        <taxon>Alphaproteobacteria</taxon>
        <taxon>Sphingomonadales</taxon>
        <taxon>Sphingomonadaceae</taxon>
        <taxon>Sphingomonas</taxon>
    </lineage>
</organism>
<sequence>MLLAVPASSAPKATRPASNAVLVIGALHDLHPREPGFGYADLRSAILAFRPDILVLEVRPDELSGKKETPGRPEYPAVIWPLLTSLNAQTVAMEPGGETFKALSSGAGAAFAAMRQRDPEGAAALARLETAMEDSLLSYWGSAGQVQDATTAALAGGLQALQLGLVGPSYAIVQGQWDRHMADCVRRTVAANPNKRVLVLGSFKNRAMLEEAVRHTAARRLIDAQQWLDTLPAASSAALTPRS</sequence>
<keyword evidence="2" id="KW-1185">Reference proteome</keyword>
<gene>
    <name evidence="1" type="ORF">H3Z74_22495</name>
</gene>
<dbReference type="EMBL" id="CP061038">
    <property type="protein sequence ID" value="QNQ09390.1"/>
    <property type="molecule type" value="Genomic_DNA"/>
</dbReference>
<evidence type="ECO:0008006" key="3">
    <source>
        <dbReference type="Google" id="ProtNLM"/>
    </source>
</evidence>
<reference evidence="1 2" key="1">
    <citation type="submission" date="2020-09" db="EMBL/GenBank/DDBJ databases">
        <title>Sphingomonas sp., a new species isolated from pork steak.</title>
        <authorList>
            <person name="Heidler von Heilborn D."/>
        </authorList>
    </citation>
    <scope>NUCLEOTIDE SEQUENCE [LARGE SCALE GENOMIC DNA]</scope>
    <source>
        <strain evidence="2">S8-3T</strain>
    </source>
</reference>
<accession>A0A7H0LI87</accession>
<protein>
    <recommendedName>
        <fullName evidence="3">TraB/GumN family protein</fullName>
    </recommendedName>
</protein>
<dbReference type="KEGG" id="spap:H3Z74_22495"/>
<dbReference type="Proteomes" id="UP000516148">
    <property type="component" value="Chromosome"/>
</dbReference>
<proteinExistence type="predicted"/>
<dbReference type="RefSeq" id="WP_187761705.1">
    <property type="nucleotide sequence ID" value="NZ_CP061038.1"/>
</dbReference>
<name>A0A7H0LI87_9SPHN</name>